<evidence type="ECO:0000256" key="4">
    <source>
        <dbReference type="ARBA" id="ARBA00022475"/>
    </source>
</evidence>
<dbReference type="Gene3D" id="1.10.287.130">
    <property type="match status" value="1"/>
</dbReference>
<keyword evidence="7" id="KW-0547">Nucleotide-binding</keyword>
<keyword evidence="11" id="KW-1133">Transmembrane helix</keyword>
<dbReference type="AlphaFoldDB" id="A0A0H2MKB9"/>
<comment type="caution">
    <text evidence="13">The sequence shown here is derived from an EMBL/GenBank/DDBJ whole genome shotgun (WGS) entry which is preliminary data.</text>
</comment>
<sequence>MINNSEQKKVRRSRLSRAVHSLFAKFVIMLLVFFAVPALLYQEFRQADLDRQNIVLTAVREQGRLMAESLRPMLESADPSILLDLPEEIERIATKGNGIKVLFRPAGEEGVQGVFFVASEPRLSADELRKERETLVAQGVFDNLTASCLIERPMAIRHLRPSGIEELLTSMTAIRTDAGCWAVIATQSAEVFLGSSIGQPYWKTLEVQIAAAIYLGMALILTILVFTVWRDLMRFRDLARGIREGSVDKSSFMMSNKVPELEPVAHEFDRMTHTLRESSDSIRRAAEDNAHAFKTPLAIIRQALEPLNKTVETENKRGRRALQVVEEALDRLENLVSTARHLEHTSAELLNPPRENIDLSALLLRMLEAYNVSFSQQGVILQSSIDHEISILAGEDMLETILENIIDNALEVSPRGTTVTVDLINGKKTAELAVRDRGPGVPESELERIFERYVSYRPKKVGHDADESVKQSAGVGSSHHMGIGLWIVRRNVEAIGGYVRAENRQDGGLSIIVSLPQNGE</sequence>
<protein>
    <recommendedName>
        <fullName evidence="3">histidine kinase</fullName>
        <ecNumber evidence="3">2.7.13.3</ecNumber>
    </recommendedName>
</protein>
<proteinExistence type="predicted"/>
<dbReference type="SMART" id="SM00387">
    <property type="entry name" value="HATPase_c"/>
    <property type="match status" value="1"/>
</dbReference>
<evidence type="ECO:0000259" key="12">
    <source>
        <dbReference type="PROSITE" id="PS50109"/>
    </source>
</evidence>
<evidence type="ECO:0000256" key="3">
    <source>
        <dbReference type="ARBA" id="ARBA00012438"/>
    </source>
</evidence>
<dbReference type="EMBL" id="LAQL01000002">
    <property type="protein sequence ID" value="KLN62636.1"/>
    <property type="molecule type" value="Genomic_DNA"/>
</dbReference>
<evidence type="ECO:0000256" key="8">
    <source>
        <dbReference type="ARBA" id="ARBA00022777"/>
    </source>
</evidence>
<dbReference type="STRING" id="1489064.WH96_01250"/>
<comment type="subcellular location">
    <subcellularLocation>
        <location evidence="2">Cell membrane</location>
        <topology evidence="2">Multi-pass membrane protein</topology>
    </subcellularLocation>
</comment>
<keyword evidence="11" id="KW-0472">Membrane</keyword>
<evidence type="ECO:0000256" key="10">
    <source>
        <dbReference type="SAM" id="Coils"/>
    </source>
</evidence>
<dbReference type="PATRIC" id="fig|1489064.4.peg.1168"/>
<gene>
    <name evidence="13" type="ORF">WH96_01250</name>
</gene>
<dbReference type="Pfam" id="PF02518">
    <property type="entry name" value="HATPase_c"/>
    <property type="match status" value="1"/>
</dbReference>
<keyword evidence="4" id="KW-1003">Cell membrane</keyword>
<evidence type="ECO:0000256" key="1">
    <source>
        <dbReference type="ARBA" id="ARBA00000085"/>
    </source>
</evidence>
<evidence type="ECO:0000313" key="13">
    <source>
        <dbReference type="EMBL" id="KLN62636.1"/>
    </source>
</evidence>
<dbReference type="PROSITE" id="PS50109">
    <property type="entry name" value="HIS_KIN"/>
    <property type="match status" value="1"/>
</dbReference>
<dbReference type="PRINTS" id="PR00344">
    <property type="entry name" value="BCTRLSENSOR"/>
</dbReference>
<dbReference type="CDD" id="cd00075">
    <property type="entry name" value="HATPase"/>
    <property type="match status" value="1"/>
</dbReference>
<dbReference type="PANTHER" id="PTHR44936:SF10">
    <property type="entry name" value="SENSOR PROTEIN RSTB"/>
    <property type="match status" value="1"/>
</dbReference>
<evidence type="ECO:0000256" key="6">
    <source>
        <dbReference type="ARBA" id="ARBA00022679"/>
    </source>
</evidence>
<reference evidence="13 14" key="1">
    <citation type="submission" date="2015-03" db="EMBL/GenBank/DDBJ databases">
        <title>Genome Sequence of Kiloniella spongiae MEBiC09566, isolated from a marine sponge.</title>
        <authorList>
            <person name="Shao Z."/>
            <person name="Wang L."/>
            <person name="Li X."/>
        </authorList>
    </citation>
    <scope>NUCLEOTIDE SEQUENCE [LARGE SCALE GENOMIC DNA]</scope>
    <source>
        <strain evidence="13 14">MEBiC09566</strain>
    </source>
</reference>
<dbReference type="EC" id="2.7.13.3" evidence="3"/>
<dbReference type="Proteomes" id="UP000035444">
    <property type="component" value="Unassembled WGS sequence"/>
</dbReference>
<organism evidence="13 14">
    <name type="scientific">Kiloniella spongiae</name>
    <dbReference type="NCBI Taxonomy" id="1489064"/>
    <lineage>
        <taxon>Bacteria</taxon>
        <taxon>Pseudomonadati</taxon>
        <taxon>Pseudomonadota</taxon>
        <taxon>Alphaproteobacteria</taxon>
        <taxon>Rhodospirillales</taxon>
        <taxon>Kiloniellaceae</taxon>
        <taxon>Kiloniella</taxon>
    </lineage>
</organism>
<dbReference type="GO" id="GO:0005524">
    <property type="term" value="F:ATP binding"/>
    <property type="evidence" value="ECO:0007669"/>
    <property type="project" value="UniProtKB-KW"/>
</dbReference>
<feature type="domain" description="Histidine kinase" evidence="12">
    <location>
        <begin position="288"/>
        <end position="519"/>
    </location>
</feature>
<dbReference type="Gene3D" id="3.30.565.10">
    <property type="entry name" value="Histidine kinase-like ATPase, C-terminal domain"/>
    <property type="match status" value="1"/>
</dbReference>
<dbReference type="InterPro" id="IPR036097">
    <property type="entry name" value="HisK_dim/P_sf"/>
</dbReference>
<name>A0A0H2MKB9_9PROT</name>
<evidence type="ECO:0000313" key="14">
    <source>
        <dbReference type="Proteomes" id="UP000035444"/>
    </source>
</evidence>
<keyword evidence="6" id="KW-0808">Transferase</keyword>
<keyword evidence="9" id="KW-0067">ATP-binding</keyword>
<evidence type="ECO:0000256" key="11">
    <source>
        <dbReference type="SAM" id="Phobius"/>
    </source>
</evidence>
<dbReference type="SUPFAM" id="SSF55874">
    <property type="entry name" value="ATPase domain of HSP90 chaperone/DNA topoisomerase II/histidine kinase"/>
    <property type="match status" value="1"/>
</dbReference>
<dbReference type="PANTHER" id="PTHR44936">
    <property type="entry name" value="SENSOR PROTEIN CREC"/>
    <property type="match status" value="1"/>
</dbReference>
<keyword evidence="14" id="KW-1185">Reference proteome</keyword>
<dbReference type="InterPro" id="IPR005467">
    <property type="entry name" value="His_kinase_dom"/>
</dbReference>
<evidence type="ECO:0000256" key="2">
    <source>
        <dbReference type="ARBA" id="ARBA00004651"/>
    </source>
</evidence>
<evidence type="ECO:0000256" key="5">
    <source>
        <dbReference type="ARBA" id="ARBA00022553"/>
    </source>
</evidence>
<keyword evidence="5" id="KW-0597">Phosphoprotein</keyword>
<dbReference type="InterPro" id="IPR050980">
    <property type="entry name" value="2C_sensor_his_kinase"/>
</dbReference>
<feature type="transmembrane region" description="Helical" evidence="11">
    <location>
        <begin position="21"/>
        <end position="41"/>
    </location>
</feature>
<feature type="transmembrane region" description="Helical" evidence="11">
    <location>
        <begin position="209"/>
        <end position="229"/>
    </location>
</feature>
<dbReference type="GO" id="GO:0000155">
    <property type="term" value="F:phosphorelay sensor kinase activity"/>
    <property type="evidence" value="ECO:0007669"/>
    <property type="project" value="InterPro"/>
</dbReference>
<dbReference type="InterPro" id="IPR004358">
    <property type="entry name" value="Sig_transdc_His_kin-like_C"/>
</dbReference>
<dbReference type="InterPro" id="IPR036890">
    <property type="entry name" value="HATPase_C_sf"/>
</dbReference>
<feature type="coiled-coil region" evidence="10">
    <location>
        <begin position="315"/>
        <end position="345"/>
    </location>
</feature>
<dbReference type="SUPFAM" id="SSF47384">
    <property type="entry name" value="Homodimeric domain of signal transducing histidine kinase"/>
    <property type="match status" value="1"/>
</dbReference>
<keyword evidence="10" id="KW-0175">Coiled coil</keyword>
<evidence type="ECO:0000256" key="9">
    <source>
        <dbReference type="ARBA" id="ARBA00022840"/>
    </source>
</evidence>
<dbReference type="SMART" id="SM00388">
    <property type="entry name" value="HisKA"/>
    <property type="match status" value="1"/>
</dbReference>
<comment type="catalytic activity">
    <reaction evidence="1">
        <text>ATP + protein L-histidine = ADP + protein N-phospho-L-histidine.</text>
        <dbReference type="EC" id="2.7.13.3"/>
    </reaction>
</comment>
<keyword evidence="11" id="KW-0812">Transmembrane</keyword>
<accession>A0A0H2MKB9</accession>
<dbReference type="GO" id="GO:0005886">
    <property type="term" value="C:plasma membrane"/>
    <property type="evidence" value="ECO:0007669"/>
    <property type="project" value="UniProtKB-SubCell"/>
</dbReference>
<dbReference type="InterPro" id="IPR003594">
    <property type="entry name" value="HATPase_dom"/>
</dbReference>
<evidence type="ECO:0000256" key="7">
    <source>
        <dbReference type="ARBA" id="ARBA00022741"/>
    </source>
</evidence>
<dbReference type="InterPro" id="IPR003661">
    <property type="entry name" value="HisK_dim/P_dom"/>
</dbReference>
<keyword evidence="8" id="KW-0418">Kinase</keyword>